<name>A0A6J6UR68_9ZZZZ</name>
<accession>A0A6J6UR68</accession>
<gene>
    <name evidence="1" type="ORF">UFOPK2761_02718</name>
</gene>
<sequence length="393" mass="40647">MATVAVVTAVVLLSEDRYVAPTPAPAVVGVDAGGAAAVLAELAQALSRGDAEASAALAPSGDAAAQDLLAALADNASRLRVGEVGLRFVDQVGVLGPGGTWTARADLTWVLRGQPAGPARTEVEVGLRQSGDRVEVTGFTGGRVPLWLRGPARVERAGDTLVVTAGQDPTPYTALATRALPQVRRVLPDLVGGLVVEVPGSSAELDAVLGVPEGTYRGVAAVTASVDGRTVGSAPVHVFVNPEELGRLRRTGAQVVMTHEAVHALTGAPTSRAPVWLVEGFADYVALRDVDLPLATTAAQVLEQVRREGAPNRLPGEAEFDVTAPHLGAAYEAAWLACRALVELAGEQALLDVYATASEGTDVETALRQQAGVDLETLTDRWRTLLLDAAEQA</sequence>
<proteinExistence type="predicted"/>
<dbReference type="AlphaFoldDB" id="A0A6J6UR68"/>
<evidence type="ECO:0000313" key="1">
    <source>
        <dbReference type="EMBL" id="CAB4762026.1"/>
    </source>
</evidence>
<organism evidence="1">
    <name type="scientific">freshwater metagenome</name>
    <dbReference type="NCBI Taxonomy" id="449393"/>
    <lineage>
        <taxon>unclassified sequences</taxon>
        <taxon>metagenomes</taxon>
        <taxon>ecological metagenomes</taxon>
    </lineage>
</organism>
<protein>
    <submittedName>
        <fullName evidence="1">Unannotated protein</fullName>
    </submittedName>
</protein>
<dbReference type="EMBL" id="CAEZYQ010000025">
    <property type="protein sequence ID" value="CAB4762026.1"/>
    <property type="molecule type" value="Genomic_DNA"/>
</dbReference>
<reference evidence="1" key="1">
    <citation type="submission" date="2020-05" db="EMBL/GenBank/DDBJ databases">
        <authorList>
            <person name="Chiriac C."/>
            <person name="Salcher M."/>
            <person name="Ghai R."/>
            <person name="Kavagutti S V."/>
        </authorList>
    </citation>
    <scope>NUCLEOTIDE SEQUENCE</scope>
</reference>